<feature type="region of interest" description="Disordered" evidence="1">
    <location>
        <begin position="56"/>
        <end position="88"/>
    </location>
</feature>
<evidence type="ECO:0000256" key="1">
    <source>
        <dbReference type="SAM" id="MobiDB-lite"/>
    </source>
</evidence>
<reference evidence="2 3" key="1">
    <citation type="journal article" date="2015" name="Fungal Genet. Biol.">
        <title>Evolution of novel wood decay mechanisms in Agaricales revealed by the genome sequences of Fistulina hepatica and Cylindrobasidium torrendii.</title>
        <authorList>
            <person name="Floudas D."/>
            <person name="Held B.W."/>
            <person name="Riley R."/>
            <person name="Nagy L.G."/>
            <person name="Koehler G."/>
            <person name="Ransdell A.S."/>
            <person name="Younus H."/>
            <person name="Chow J."/>
            <person name="Chiniquy J."/>
            <person name="Lipzen A."/>
            <person name="Tritt A."/>
            <person name="Sun H."/>
            <person name="Haridas S."/>
            <person name="LaButti K."/>
            <person name="Ohm R.A."/>
            <person name="Kues U."/>
            <person name="Blanchette R.A."/>
            <person name="Grigoriev I.V."/>
            <person name="Minto R.E."/>
            <person name="Hibbett D.S."/>
        </authorList>
    </citation>
    <scope>NUCLEOTIDE SEQUENCE [LARGE SCALE GENOMIC DNA]</scope>
    <source>
        <strain evidence="2 3">FP15055 ss-10</strain>
    </source>
</reference>
<sequence length="678" mass="75576">MDKAVLTPYAQAIAMCLENRELMKGWDGQSNSVLAWARVKFPNCALTKRQARSLMCSGDDEKDSRRLSQRWSEQTTASSSFAAKRKREATEDIVANTSKRSCTPVQFIPSSPTSTYVVPPAVLDSTASLPIECTVETDKWELPLPPSDQYVSPPAPDISSRSSSPLSDAPPSPAPERLILHGRPSPEHIELVDHDGQRHLVYLPYIDDNEGGNLLRVECDLAKRRLSASPLIATSNPSGMVQVMHSFDHKAVAHAFSEGRPVVIKGLHKKPLRPKQGETVSQFLWREFKILPSKPTTVQSMRRKAELHASLEKSGTLYPPDNAEPVQPSNDDQPELTKSMTIGEFGSIMDSCDTSHDILACLELWLNSQDAGVHELQHLNHGLVAALAIEDRDYGNMAIHDALWSMLSQAYYVTLDHQDSEGTAIWAAIDYGAKIWQIAYYDGPPEDMEKNVAIASSYMHDAKALKKLGFKRVENVLLEAGDGYLQVPGAVHWVITLEECFTRGGSYYNLHSMHLTEAARRVDVLYSHLTTNVDADDMGVYGALASLLAALPMMHPQLEIPLRMRPMLALALMLLDPKSYSIFSKQLHLHPVYTVTVWRALRLTYQLGLDQLEWVKYKLSASEQRRLVAKAIPMLQNALGPQNFNSLYDAGAIWKSASSYMELAIEGERMRSFEQEKA</sequence>
<name>A0A0D7B0P0_9AGAR</name>
<feature type="region of interest" description="Disordered" evidence="1">
    <location>
        <begin position="142"/>
        <end position="179"/>
    </location>
</feature>
<dbReference type="EMBL" id="KN880674">
    <property type="protein sequence ID" value="KIY63765.1"/>
    <property type="molecule type" value="Genomic_DNA"/>
</dbReference>
<gene>
    <name evidence="2" type="ORF">CYLTODRAFT_493641</name>
</gene>
<dbReference type="Gene3D" id="2.60.120.650">
    <property type="entry name" value="Cupin"/>
    <property type="match status" value="1"/>
</dbReference>
<evidence type="ECO:0000313" key="3">
    <source>
        <dbReference type="Proteomes" id="UP000054007"/>
    </source>
</evidence>
<protein>
    <recommendedName>
        <fullName evidence="4">JmjC domain-containing protein</fullName>
    </recommendedName>
</protein>
<proteinExistence type="predicted"/>
<feature type="compositionally biased region" description="Low complexity" evidence="1">
    <location>
        <begin position="157"/>
        <end position="167"/>
    </location>
</feature>
<feature type="region of interest" description="Disordered" evidence="1">
    <location>
        <begin position="313"/>
        <end position="333"/>
    </location>
</feature>
<feature type="compositionally biased region" description="Polar residues" evidence="1">
    <location>
        <begin position="69"/>
        <end position="81"/>
    </location>
</feature>
<dbReference type="Proteomes" id="UP000054007">
    <property type="component" value="Unassembled WGS sequence"/>
</dbReference>
<dbReference type="SUPFAM" id="SSF51197">
    <property type="entry name" value="Clavaminate synthase-like"/>
    <property type="match status" value="1"/>
</dbReference>
<dbReference type="OrthoDB" id="2635829at2759"/>
<keyword evidence="3" id="KW-1185">Reference proteome</keyword>
<accession>A0A0D7B0P0</accession>
<dbReference type="AlphaFoldDB" id="A0A0D7B0P0"/>
<organism evidence="2 3">
    <name type="scientific">Cylindrobasidium torrendii FP15055 ss-10</name>
    <dbReference type="NCBI Taxonomy" id="1314674"/>
    <lineage>
        <taxon>Eukaryota</taxon>
        <taxon>Fungi</taxon>
        <taxon>Dikarya</taxon>
        <taxon>Basidiomycota</taxon>
        <taxon>Agaricomycotina</taxon>
        <taxon>Agaricomycetes</taxon>
        <taxon>Agaricomycetidae</taxon>
        <taxon>Agaricales</taxon>
        <taxon>Marasmiineae</taxon>
        <taxon>Physalacriaceae</taxon>
        <taxon>Cylindrobasidium</taxon>
    </lineage>
</organism>
<evidence type="ECO:0008006" key="4">
    <source>
        <dbReference type="Google" id="ProtNLM"/>
    </source>
</evidence>
<evidence type="ECO:0000313" key="2">
    <source>
        <dbReference type="EMBL" id="KIY63765.1"/>
    </source>
</evidence>